<reference evidence="2 3" key="1">
    <citation type="submission" date="2019-03" db="EMBL/GenBank/DDBJ databases">
        <title>Genomic Encyclopedia of Archaeal and Bacterial Type Strains, Phase II (KMG-II): from individual species to whole genera.</title>
        <authorList>
            <person name="Goeker M."/>
        </authorList>
    </citation>
    <scope>NUCLEOTIDE SEQUENCE [LARGE SCALE GENOMIC DNA]</scope>
    <source>
        <strain evidence="2 3">DSM 24782</strain>
    </source>
</reference>
<dbReference type="GO" id="GO:0005737">
    <property type="term" value="C:cytoplasm"/>
    <property type="evidence" value="ECO:0007669"/>
    <property type="project" value="TreeGrafter"/>
</dbReference>
<evidence type="ECO:0000313" key="3">
    <source>
        <dbReference type="Proteomes" id="UP000295344"/>
    </source>
</evidence>
<dbReference type="InterPro" id="IPR001509">
    <property type="entry name" value="Epimerase_deHydtase"/>
</dbReference>
<accession>A0A4R7FLJ0</accession>
<dbReference type="InterPro" id="IPR036291">
    <property type="entry name" value="NAD(P)-bd_dom_sf"/>
</dbReference>
<protein>
    <submittedName>
        <fullName evidence="2">Nucleoside-diphosphate-sugar epimerase</fullName>
    </submittedName>
</protein>
<dbReference type="Gene3D" id="3.40.50.720">
    <property type="entry name" value="NAD(P)-binding Rossmann-like Domain"/>
    <property type="match status" value="1"/>
</dbReference>
<sequence length="304" mass="32246">MRVIVAGATGTVGRPLVEQLLARGHEVIGISRRPVEGLGWSGAVVADVLDHDALLAAAKGVRADAVIHELTAIRGIPLRYRDLDATNRLRTVGTSHLLRLAEAVGATRMVTQSFLGGYGFVPRGPEPIAEGAPFAVPGRTEPRLRPIIEALKAAERLTRSTPGIEGVALRYGLFYGPDSIGPLARLLHRRALPVPRSGGGVHSYVFVPDAAAATVAALERGRPGRSYNVGDDRATGWNDFFDAAARAVGAPAPLRVPDTVFRALPYVDALRRSSIPMATARAKEELGWSPSVASTAEGLLRSVR</sequence>
<dbReference type="SUPFAM" id="SSF51735">
    <property type="entry name" value="NAD(P)-binding Rossmann-fold domains"/>
    <property type="match status" value="1"/>
</dbReference>
<dbReference type="Pfam" id="PF01370">
    <property type="entry name" value="Epimerase"/>
    <property type="match status" value="1"/>
</dbReference>
<dbReference type="RefSeq" id="WP_133766371.1">
    <property type="nucleotide sequence ID" value="NZ_BAAARP010000002.1"/>
</dbReference>
<feature type="domain" description="NAD-dependent epimerase/dehydratase" evidence="1">
    <location>
        <begin position="3"/>
        <end position="230"/>
    </location>
</feature>
<dbReference type="GO" id="GO:0004029">
    <property type="term" value="F:aldehyde dehydrogenase (NAD+) activity"/>
    <property type="evidence" value="ECO:0007669"/>
    <property type="project" value="TreeGrafter"/>
</dbReference>
<gene>
    <name evidence="2" type="ORF">CLV52_2224</name>
</gene>
<dbReference type="Proteomes" id="UP000295344">
    <property type="component" value="Unassembled WGS sequence"/>
</dbReference>
<keyword evidence="3" id="KW-1185">Reference proteome</keyword>
<evidence type="ECO:0000313" key="2">
    <source>
        <dbReference type="EMBL" id="TDS77281.1"/>
    </source>
</evidence>
<proteinExistence type="predicted"/>
<evidence type="ECO:0000259" key="1">
    <source>
        <dbReference type="Pfam" id="PF01370"/>
    </source>
</evidence>
<name>A0A4R7FLJ0_9MICO</name>
<dbReference type="PANTHER" id="PTHR48079">
    <property type="entry name" value="PROTEIN YEEZ"/>
    <property type="match status" value="1"/>
</dbReference>
<dbReference type="OrthoDB" id="9787292at2"/>
<organism evidence="2 3">
    <name type="scientific">Amnibacterium kyonggiense</name>
    <dbReference type="NCBI Taxonomy" id="595671"/>
    <lineage>
        <taxon>Bacteria</taxon>
        <taxon>Bacillati</taxon>
        <taxon>Actinomycetota</taxon>
        <taxon>Actinomycetes</taxon>
        <taxon>Micrococcales</taxon>
        <taxon>Microbacteriaceae</taxon>
        <taxon>Amnibacterium</taxon>
    </lineage>
</organism>
<dbReference type="AlphaFoldDB" id="A0A4R7FLJ0"/>
<dbReference type="PANTHER" id="PTHR48079:SF6">
    <property type="entry name" value="NAD(P)-BINDING DOMAIN-CONTAINING PROTEIN-RELATED"/>
    <property type="match status" value="1"/>
</dbReference>
<dbReference type="EMBL" id="SOAM01000002">
    <property type="protein sequence ID" value="TDS77281.1"/>
    <property type="molecule type" value="Genomic_DNA"/>
</dbReference>
<comment type="caution">
    <text evidence="2">The sequence shown here is derived from an EMBL/GenBank/DDBJ whole genome shotgun (WGS) entry which is preliminary data.</text>
</comment>
<dbReference type="InterPro" id="IPR051783">
    <property type="entry name" value="NAD(P)-dependent_oxidoreduct"/>
</dbReference>